<comment type="caution">
    <text evidence="13">The sequence shown here is derived from an EMBL/GenBank/DDBJ whole genome shotgun (WGS) entry which is preliminary data.</text>
</comment>
<feature type="transmembrane region" description="Helical" evidence="10">
    <location>
        <begin position="249"/>
        <end position="271"/>
    </location>
</feature>
<dbReference type="AlphaFoldDB" id="A0A834BZ90"/>
<dbReference type="InterPro" id="IPR040951">
    <property type="entry name" value="IL2RB_N1"/>
</dbReference>
<dbReference type="InterPro" id="IPR013783">
    <property type="entry name" value="Ig-like_fold"/>
</dbReference>
<reference evidence="13" key="1">
    <citation type="journal article" name="BMC Genomics">
        <title>Long-read sequencing and de novo genome assembly of marine medaka (Oryzias melastigma).</title>
        <authorList>
            <person name="Liang P."/>
            <person name="Saqib H.S.A."/>
            <person name="Ni X."/>
            <person name="Shen Y."/>
        </authorList>
    </citation>
    <scope>NUCLEOTIDE SEQUENCE</scope>
    <source>
        <strain evidence="13">Bigg-433</strain>
    </source>
</reference>
<dbReference type="SUPFAM" id="SSF49265">
    <property type="entry name" value="Fibronectin type III"/>
    <property type="match status" value="1"/>
</dbReference>
<evidence type="ECO:0000313" key="13">
    <source>
        <dbReference type="EMBL" id="KAF6720117.1"/>
    </source>
</evidence>
<name>A0A834BZ90_ORYME</name>
<keyword evidence="8 13" id="KW-0675">Receptor</keyword>
<dbReference type="GO" id="GO:0004896">
    <property type="term" value="F:cytokine receptor activity"/>
    <property type="evidence" value="ECO:0007669"/>
    <property type="project" value="TreeGrafter"/>
</dbReference>
<feature type="region of interest" description="Disordered" evidence="9">
    <location>
        <begin position="413"/>
        <end position="432"/>
    </location>
</feature>
<dbReference type="InterPro" id="IPR036116">
    <property type="entry name" value="FN3_sf"/>
</dbReference>
<feature type="signal peptide" evidence="11">
    <location>
        <begin position="1"/>
        <end position="27"/>
    </location>
</feature>
<keyword evidence="6 10" id="KW-0472">Membrane</keyword>
<evidence type="ECO:0000256" key="4">
    <source>
        <dbReference type="ARBA" id="ARBA00022729"/>
    </source>
</evidence>
<dbReference type="Pfam" id="PF18707">
    <property type="entry name" value="IL2RB_N1"/>
    <property type="match status" value="1"/>
</dbReference>
<evidence type="ECO:0000256" key="11">
    <source>
        <dbReference type="SAM" id="SignalP"/>
    </source>
</evidence>
<gene>
    <name evidence="13" type="ORF">FQA47_025443</name>
</gene>
<feature type="region of interest" description="Disordered" evidence="9">
    <location>
        <begin position="465"/>
        <end position="489"/>
    </location>
</feature>
<dbReference type="Proteomes" id="UP000646548">
    <property type="component" value="Unassembled WGS sequence"/>
</dbReference>
<dbReference type="EMBL" id="WKFB01000531">
    <property type="protein sequence ID" value="KAF6720117.1"/>
    <property type="molecule type" value="Genomic_DNA"/>
</dbReference>
<sequence>MRRFAVMVARHLLQLLMVLLLIHATRSQNSPHGLQCTNDYVNNVSCVWSHSGEDCWILGVKKIWDQGNSQLLIQRCKIRKWENSPPGCSFVFEDQLFSGSEVLPRISVKCNDTFVENLTDYKLSHHIKMQRPSAPNVSSSANGTRVWWRLEGRISFMFRSRFKFELQRKKSSESWEKAETNTVTEKELLLPDLSGPWQLRVRVLPFKRKTSQWSDWSPTTSWMGGTETEDTVLKALPEPNAQGLWQDQVFLIVTGATLSSFLIISLILAFCRRKRSVLKVKPVPNPSKYFNTLHSVHKGDLKKWLNPLSLSEAIFTAPLCDLISPVEVCEDWVELPSSSSSSTRGLLSNQSCRSLGSNASGFAYHSSSLSNYCNMGYFMSNSSNSSAGTDPNAAYFTFPDNFRPQPFLASASSYESLTKEPNSPDSGIGFIKEGEDTNRRHVEVKEDDCSPFLLFVQHPSPRIFTSSMPPALPHPDPATQTSSQSLQEEAAEASAWRWRSSPARQRLCLQVLLYARGDL</sequence>
<accession>A0A834BZ90</accession>
<feature type="compositionally biased region" description="Low complexity" evidence="9">
    <location>
        <begin position="478"/>
        <end position="489"/>
    </location>
</feature>
<dbReference type="GO" id="GO:0009897">
    <property type="term" value="C:external side of plasma membrane"/>
    <property type="evidence" value="ECO:0007669"/>
    <property type="project" value="TreeGrafter"/>
</dbReference>
<keyword evidence="5 10" id="KW-1133">Transmembrane helix</keyword>
<evidence type="ECO:0000256" key="1">
    <source>
        <dbReference type="ARBA" id="ARBA00004167"/>
    </source>
</evidence>
<comment type="similarity">
    <text evidence="2">Belongs to the type I cytokine receptor family. Type 4 subfamily.</text>
</comment>
<evidence type="ECO:0000256" key="8">
    <source>
        <dbReference type="ARBA" id="ARBA00023170"/>
    </source>
</evidence>
<evidence type="ECO:0000259" key="12">
    <source>
        <dbReference type="Pfam" id="PF18707"/>
    </source>
</evidence>
<evidence type="ECO:0000256" key="7">
    <source>
        <dbReference type="ARBA" id="ARBA00023157"/>
    </source>
</evidence>
<organism evidence="13 14">
    <name type="scientific">Oryzias melastigma</name>
    <name type="common">Marine medaka</name>
    <dbReference type="NCBI Taxonomy" id="30732"/>
    <lineage>
        <taxon>Eukaryota</taxon>
        <taxon>Metazoa</taxon>
        <taxon>Chordata</taxon>
        <taxon>Craniata</taxon>
        <taxon>Vertebrata</taxon>
        <taxon>Euteleostomi</taxon>
        <taxon>Actinopterygii</taxon>
        <taxon>Neopterygii</taxon>
        <taxon>Teleostei</taxon>
        <taxon>Neoteleostei</taxon>
        <taxon>Acanthomorphata</taxon>
        <taxon>Ovalentaria</taxon>
        <taxon>Atherinomorphae</taxon>
        <taxon>Beloniformes</taxon>
        <taxon>Adrianichthyidae</taxon>
        <taxon>Oryziinae</taxon>
        <taxon>Oryzias</taxon>
    </lineage>
</organism>
<proteinExistence type="inferred from homology"/>
<keyword evidence="7" id="KW-1015">Disulfide bond</keyword>
<comment type="subcellular location">
    <subcellularLocation>
        <location evidence="1">Membrane</location>
        <topology evidence="1">Single-pass membrane protein</topology>
    </subcellularLocation>
</comment>
<evidence type="ECO:0000256" key="5">
    <source>
        <dbReference type="ARBA" id="ARBA00022989"/>
    </source>
</evidence>
<evidence type="ECO:0000256" key="6">
    <source>
        <dbReference type="ARBA" id="ARBA00023136"/>
    </source>
</evidence>
<keyword evidence="4 11" id="KW-0732">Signal</keyword>
<evidence type="ECO:0000256" key="9">
    <source>
        <dbReference type="SAM" id="MobiDB-lite"/>
    </source>
</evidence>
<evidence type="ECO:0000256" key="3">
    <source>
        <dbReference type="ARBA" id="ARBA00022692"/>
    </source>
</evidence>
<dbReference type="GO" id="GO:0016064">
    <property type="term" value="P:immunoglobulin mediated immune response"/>
    <property type="evidence" value="ECO:0007669"/>
    <property type="project" value="TreeGrafter"/>
</dbReference>
<feature type="domain" description="Interleukin-2 receptor subunit beta N-terminal" evidence="12">
    <location>
        <begin position="33"/>
        <end position="112"/>
    </location>
</feature>
<dbReference type="Gene3D" id="2.60.40.10">
    <property type="entry name" value="Immunoglobulins"/>
    <property type="match status" value="2"/>
</dbReference>
<evidence type="ECO:0000313" key="14">
    <source>
        <dbReference type="Proteomes" id="UP000646548"/>
    </source>
</evidence>
<keyword evidence="3 10" id="KW-0812">Transmembrane</keyword>
<protein>
    <submittedName>
        <fullName evidence="13">Interleukin-2 receptor subunit beta</fullName>
    </submittedName>
</protein>
<feature type="chain" id="PRO_5032681574" evidence="11">
    <location>
        <begin position="28"/>
        <end position="519"/>
    </location>
</feature>
<dbReference type="PANTHER" id="PTHR23037:SF22">
    <property type="entry name" value="CYTOKINE RECEPTOR COMMON SUBUNIT BETA"/>
    <property type="match status" value="1"/>
</dbReference>
<feature type="compositionally biased region" description="Polar residues" evidence="9">
    <location>
        <begin position="413"/>
        <end position="425"/>
    </location>
</feature>
<evidence type="ECO:0000256" key="10">
    <source>
        <dbReference type="SAM" id="Phobius"/>
    </source>
</evidence>
<evidence type="ECO:0000256" key="2">
    <source>
        <dbReference type="ARBA" id="ARBA00008280"/>
    </source>
</evidence>
<dbReference type="PANTHER" id="PTHR23037">
    <property type="entry name" value="CYTOKINE RECEPTOR"/>
    <property type="match status" value="1"/>
</dbReference>